<evidence type="ECO:0000256" key="15">
    <source>
        <dbReference type="ARBA" id="ARBA00032605"/>
    </source>
</evidence>
<gene>
    <name evidence="19" type="primary">cobS</name>
    <name evidence="20" type="ordered locus">Mthe_1017</name>
</gene>
<evidence type="ECO:0000256" key="2">
    <source>
        <dbReference type="ARBA" id="ARBA00004651"/>
    </source>
</evidence>
<evidence type="ECO:0000256" key="9">
    <source>
        <dbReference type="ARBA" id="ARBA00022679"/>
    </source>
</evidence>
<sequence>MRSGFGFLSTIPVGITMEGIEALMRHVYIFPIIGMALGLIFAAVAYLLDLFLPQDITAVCIMIAIYWVCGINHIDGLADFGDGVTAHGSIEKKIKAMKDVNLGSGGAVFVMMVLLSLYSAIRSMDHYILPAALIVSEISAKQSMLAFAAFTEPFHSGLGQIMIDRTGKREFLIALIITSIASALLLNTTGLIMVIASVISALYLVRVSKRNFGGGSGDGIGASNEIGRAVALCAALALGVSGWTAW</sequence>
<comment type="catalytic activity">
    <reaction evidence="17 19">
        <text>alpha-ribazole + adenosylcob(III)inamide-GDP = adenosylcob(III)alamin + GMP + H(+)</text>
        <dbReference type="Rhea" id="RHEA:16049"/>
        <dbReference type="ChEBI" id="CHEBI:10329"/>
        <dbReference type="ChEBI" id="CHEBI:15378"/>
        <dbReference type="ChEBI" id="CHEBI:18408"/>
        <dbReference type="ChEBI" id="CHEBI:58115"/>
        <dbReference type="ChEBI" id="CHEBI:60487"/>
        <dbReference type="EC" id="2.7.8.26"/>
    </reaction>
</comment>
<keyword evidence="8 19" id="KW-0169">Cobalamin biosynthesis</keyword>
<dbReference type="PANTHER" id="PTHR34148">
    <property type="entry name" value="ADENOSYLCOBINAMIDE-GDP RIBAZOLETRANSFERASE"/>
    <property type="match status" value="1"/>
</dbReference>
<dbReference type="RefSeq" id="WP_011696196.1">
    <property type="nucleotide sequence ID" value="NC_008553.1"/>
</dbReference>
<dbReference type="EC" id="2.7.8.26" evidence="5 19"/>
<evidence type="ECO:0000256" key="13">
    <source>
        <dbReference type="ARBA" id="ARBA00023136"/>
    </source>
</evidence>
<dbReference type="GeneID" id="4463216"/>
<dbReference type="UniPathway" id="UPA00148">
    <property type="reaction ID" value="UER00238"/>
</dbReference>
<reference evidence="20 21" key="1">
    <citation type="submission" date="2006-10" db="EMBL/GenBank/DDBJ databases">
        <title>Complete sequence of Methanosaeta thermophila PT.</title>
        <authorList>
            <consortium name="US DOE Joint Genome Institute"/>
            <person name="Copeland A."/>
            <person name="Lucas S."/>
            <person name="Lapidus A."/>
            <person name="Barry K."/>
            <person name="Detter J.C."/>
            <person name="Glavina del Rio T."/>
            <person name="Hammon N."/>
            <person name="Israni S."/>
            <person name="Pitluck S."/>
            <person name="Chain P."/>
            <person name="Malfatti S."/>
            <person name="Shin M."/>
            <person name="Vergez L."/>
            <person name="Schmutz J."/>
            <person name="Larimer F."/>
            <person name="Land M."/>
            <person name="Hauser L."/>
            <person name="Kyrpides N."/>
            <person name="Kim E."/>
            <person name="Smith K.S."/>
            <person name="Ingram-Smith C."/>
            <person name="Richardson P."/>
        </authorList>
    </citation>
    <scope>NUCLEOTIDE SEQUENCE [LARGE SCALE GENOMIC DNA]</scope>
    <source>
        <strain evidence="21">DSM 6194 / JCM 14653 / NBRC 101360 / PT</strain>
    </source>
</reference>
<proteinExistence type="inferred from homology"/>
<evidence type="ECO:0000256" key="8">
    <source>
        <dbReference type="ARBA" id="ARBA00022573"/>
    </source>
</evidence>
<comment type="subcellular location">
    <subcellularLocation>
        <location evidence="2 19">Cell membrane</location>
        <topology evidence="2 19">Multi-pass membrane protein</topology>
    </subcellularLocation>
</comment>
<dbReference type="GO" id="GO:0009236">
    <property type="term" value="P:cobalamin biosynthetic process"/>
    <property type="evidence" value="ECO:0007669"/>
    <property type="project" value="UniProtKB-UniRule"/>
</dbReference>
<keyword evidence="7 19" id="KW-1003">Cell membrane</keyword>
<organism evidence="20 21">
    <name type="scientific">Methanothrix thermoacetophila (strain DSM 6194 / JCM 14653 / NBRC 101360 / PT)</name>
    <name type="common">Methanosaeta thermophila</name>
    <dbReference type="NCBI Taxonomy" id="349307"/>
    <lineage>
        <taxon>Archaea</taxon>
        <taxon>Methanobacteriati</taxon>
        <taxon>Methanobacteriota</taxon>
        <taxon>Stenosarchaea group</taxon>
        <taxon>Methanomicrobia</taxon>
        <taxon>Methanotrichales</taxon>
        <taxon>Methanotrichaceae</taxon>
        <taxon>Methanothrix</taxon>
    </lineage>
</organism>
<evidence type="ECO:0000256" key="19">
    <source>
        <dbReference type="HAMAP-Rule" id="MF_00719"/>
    </source>
</evidence>
<comment type="function">
    <text evidence="14 19">Joins adenosylcobinamide-GDP and alpha-ribazole to generate adenosylcobalamin (Ado-cobalamin). Also synthesizes adenosylcobalamin 5'-phosphate from adenosylcobinamide-GDP and alpha-ribazole 5'-phosphate.</text>
</comment>
<evidence type="ECO:0000256" key="17">
    <source>
        <dbReference type="ARBA" id="ARBA00048623"/>
    </source>
</evidence>
<dbReference type="GO" id="GO:0005886">
    <property type="term" value="C:plasma membrane"/>
    <property type="evidence" value="ECO:0007669"/>
    <property type="project" value="UniProtKB-SubCell"/>
</dbReference>
<dbReference type="GO" id="GO:0051073">
    <property type="term" value="F:adenosylcobinamide-GDP ribazoletransferase activity"/>
    <property type="evidence" value="ECO:0007669"/>
    <property type="project" value="UniProtKB-UniRule"/>
</dbReference>
<comment type="pathway">
    <text evidence="3 19">Cofactor biosynthesis; adenosylcobalamin biosynthesis; adenosylcobalamin from cob(II)yrinate a,c-diamide: step 7/7.</text>
</comment>
<evidence type="ECO:0000256" key="4">
    <source>
        <dbReference type="ARBA" id="ARBA00010561"/>
    </source>
</evidence>
<evidence type="ECO:0000313" key="20">
    <source>
        <dbReference type="EMBL" id="ABK14802.1"/>
    </source>
</evidence>
<evidence type="ECO:0000256" key="10">
    <source>
        <dbReference type="ARBA" id="ARBA00022692"/>
    </source>
</evidence>
<comment type="cofactor">
    <cofactor evidence="1 19">
        <name>Mg(2+)</name>
        <dbReference type="ChEBI" id="CHEBI:18420"/>
    </cofactor>
</comment>
<feature type="transmembrane region" description="Helical" evidence="19">
    <location>
        <begin position="27"/>
        <end position="48"/>
    </location>
</feature>
<evidence type="ECO:0000256" key="6">
    <source>
        <dbReference type="ARBA" id="ARBA00015850"/>
    </source>
</evidence>
<dbReference type="InterPro" id="IPR003805">
    <property type="entry name" value="CobS"/>
</dbReference>
<keyword evidence="21" id="KW-1185">Reference proteome</keyword>
<dbReference type="HOGENOM" id="CLU_057426_2_0_2"/>
<dbReference type="HAMAP" id="MF_00719">
    <property type="entry name" value="CobS"/>
    <property type="match status" value="1"/>
</dbReference>
<evidence type="ECO:0000256" key="12">
    <source>
        <dbReference type="ARBA" id="ARBA00022989"/>
    </source>
</evidence>
<keyword evidence="11 19" id="KW-0460">Magnesium</keyword>
<evidence type="ECO:0000256" key="14">
    <source>
        <dbReference type="ARBA" id="ARBA00025228"/>
    </source>
</evidence>
<name>A0B7X8_METTP</name>
<dbReference type="NCBIfam" id="TIGR00317">
    <property type="entry name" value="cobS"/>
    <property type="match status" value="1"/>
</dbReference>
<evidence type="ECO:0000256" key="18">
    <source>
        <dbReference type="ARBA" id="ARBA00049504"/>
    </source>
</evidence>
<evidence type="ECO:0000256" key="11">
    <source>
        <dbReference type="ARBA" id="ARBA00022842"/>
    </source>
</evidence>
<feature type="transmembrane region" description="Helical" evidence="19">
    <location>
        <begin position="100"/>
        <end position="121"/>
    </location>
</feature>
<keyword evidence="13 19" id="KW-0472">Membrane</keyword>
<evidence type="ECO:0000256" key="7">
    <source>
        <dbReference type="ARBA" id="ARBA00022475"/>
    </source>
</evidence>
<keyword evidence="10 19" id="KW-0812">Transmembrane</keyword>
<evidence type="ECO:0000256" key="1">
    <source>
        <dbReference type="ARBA" id="ARBA00001946"/>
    </source>
</evidence>
<evidence type="ECO:0000256" key="16">
    <source>
        <dbReference type="ARBA" id="ARBA00032853"/>
    </source>
</evidence>
<comment type="catalytic activity">
    <reaction evidence="18 19">
        <text>alpha-ribazole 5'-phosphate + adenosylcob(III)inamide-GDP = adenosylcob(III)alamin 5'-phosphate + GMP + H(+)</text>
        <dbReference type="Rhea" id="RHEA:23560"/>
        <dbReference type="ChEBI" id="CHEBI:15378"/>
        <dbReference type="ChEBI" id="CHEBI:57918"/>
        <dbReference type="ChEBI" id="CHEBI:58115"/>
        <dbReference type="ChEBI" id="CHEBI:60487"/>
        <dbReference type="ChEBI" id="CHEBI:60493"/>
        <dbReference type="EC" id="2.7.8.26"/>
    </reaction>
</comment>
<keyword evidence="12 19" id="KW-1133">Transmembrane helix</keyword>
<dbReference type="EMBL" id="CP000477">
    <property type="protein sequence ID" value="ABK14802.1"/>
    <property type="molecule type" value="Genomic_DNA"/>
</dbReference>
<comment type="similarity">
    <text evidence="4 19">Belongs to the CobS family.</text>
</comment>
<dbReference type="Pfam" id="PF02654">
    <property type="entry name" value="CobS"/>
    <property type="match status" value="1"/>
</dbReference>
<evidence type="ECO:0000256" key="3">
    <source>
        <dbReference type="ARBA" id="ARBA00004663"/>
    </source>
</evidence>
<dbReference type="GO" id="GO:0008818">
    <property type="term" value="F:cobalamin 5'-phosphate synthase activity"/>
    <property type="evidence" value="ECO:0007669"/>
    <property type="project" value="UniProtKB-UniRule"/>
</dbReference>
<protein>
    <recommendedName>
        <fullName evidence="6 19">Adenosylcobinamide-GDP ribazoletransferase</fullName>
        <ecNumber evidence="5 19">2.7.8.26</ecNumber>
    </recommendedName>
    <alternativeName>
        <fullName evidence="16 19">Cobalamin synthase</fullName>
    </alternativeName>
    <alternativeName>
        <fullName evidence="15 19">Cobalamin-5'-phosphate synthase</fullName>
    </alternativeName>
</protein>
<evidence type="ECO:0000256" key="5">
    <source>
        <dbReference type="ARBA" id="ARBA00013200"/>
    </source>
</evidence>
<dbReference type="KEGG" id="mtp:Mthe_1017"/>
<dbReference type="STRING" id="349307.Mthe_1017"/>
<feature type="transmembrane region" description="Helical" evidence="19">
    <location>
        <begin position="171"/>
        <end position="204"/>
    </location>
</feature>
<keyword evidence="9 19" id="KW-0808">Transferase</keyword>
<dbReference type="AlphaFoldDB" id="A0B7X8"/>
<dbReference type="Proteomes" id="UP000000674">
    <property type="component" value="Chromosome"/>
</dbReference>
<dbReference type="PANTHER" id="PTHR34148:SF1">
    <property type="entry name" value="ADENOSYLCOBINAMIDE-GDP RIBAZOLETRANSFERASE"/>
    <property type="match status" value="1"/>
</dbReference>
<accession>A0B7X8</accession>
<evidence type="ECO:0000313" key="21">
    <source>
        <dbReference type="Proteomes" id="UP000000674"/>
    </source>
</evidence>
<feature type="transmembrane region" description="Helical" evidence="19">
    <location>
        <begin position="226"/>
        <end position="245"/>
    </location>
</feature>